<dbReference type="EMBL" id="JQ823122">
    <property type="protein sequence ID" value="AFM54717.1"/>
    <property type="molecule type" value="Genomic_DNA"/>
</dbReference>
<proteinExistence type="predicted"/>
<dbReference type="OrthoDB" id="33679at10239"/>
<dbReference type="Proteomes" id="UP000002820">
    <property type="component" value="Segment"/>
</dbReference>
<evidence type="ECO:0000313" key="2">
    <source>
        <dbReference type="Proteomes" id="UP000002820"/>
    </source>
</evidence>
<name>I6S2F6_9CAUD</name>
<dbReference type="GeneID" id="13405335"/>
<reference evidence="1 2" key="1">
    <citation type="journal article" date="2012" name="J. Virol.">
        <title>Complete Genome Sequences of Two Persicivirga Bacteriophages, P12024S and P12024L.</title>
        <authorList>
            <person name="Kang I."/>
            <person name="Jang H."/>
            <person name="Cho J.C."/>
        </authorList>
    </citation>
    <scope>NUCLEOTIDE SEQUENCE [LARGE SCALE GENOMIC DNA]</scope>
</reference>
<organism evidence="1 2">
    <name type="scientific">Nonlabens phage P12024S</name>
    <dbReference type="NCBI Taxonomy" id="1168478"/>
    <lineage>
        <taxon>Viruses</taxon>
        <taxon>Duplodnaviria</taxon>
        <taxon>Heunggongvirae</taxon>
        <taxon>Uroviricota</taxon>
        <taxon>Caudoviricetes</taxon>
        <taxon>Inhavirus</taxon>
        <taxon>Inhavirus P12024S</taxon>
    </lineage>
</organism>
<protein>
    <submittedName>
        <fullName evidence="1">Uncharacterized protein</fullName>
    </submittedName>
</protein>
<dbReference type="RefSeq" id="YP_006560396.1">
    <property type="nucleotide sequence ID" value="NC_018271.1"/>
</dbReference>
<keyword evidence="2" id="KW-1185">Reference proteome</keyword>
<evidence type="ECO:0000313" key="1">
    <source>
        <dbReference type="EMBL" id="AFM54717.1"/>
    </source>
</evidence>
<dbReference type="KEGG" id="vg:13405335"/>
<gene>
    <name evidence="1" type="ORF">P12024S_56</name>
</gene>
<accession>I6S2F6</accession>
<sequence length="78" mass="9277">MIKIIKQSDKAILKEYKGKHRINPISCQCFGYCDCSEEKAVYEPYHYYYIKSLNGKKSVKRFDLDSAIERFNFLNNLK</sequence>